<dbReference type="InterPro" id="IPR013320">
    <property type="entry name" value="ConA-like_dom_sf"/>
</dbReference>
<dbReference type="InterPro" id="IPR021615">
    <property type="entry name" value="Omp28"/>
</dbReference>
<reference evidence="2" key="1">
    <citation type="submission" date="2017-01" db="EMBL/GenBank/DDBJ databases">
        <title>Novel pathways for hydrocarbon cycling and metabolic interdependencies in hydrothermal sediment communities.</title>
        <authorList>
            <person name="Dombrowski N."/>
            <person name="Seitz K."/>
            <person name="Teske A."/>
            <person name="Baker B."/>
        </authorList>
    </citation>
    <scope>NUCLEOTIDE SEQUENCE [LARGE SCALE GENOMIC DNA]</scope>
</reference>
<dbReference type="SUPFAM" id="SSF49899">
    <property type="entry name" value="Concanavalin A-like lectins/glucanases"/>
    <property type="match status" value="1"/>
</dbReference>
<dbReference type="SUPFAM" id="SSF52833">
    <property type="entry name" value="Thioredoxin-like"/>
    <property type="match status" value="1"/>
</dbReference>
<dbReference type="InterPro" id="IPR036249">
    <property type="entry name" value="Thioredoxin-like_sf"/>
</dbReference>
<proteinExistence type="predicted"/>
<dbReference type="AlphaFoldDB" id="A0A1V4QFP5"/>
<protein>
    <submittedName>
        <fullName evidence="1">Uncharacterized protein</fullName>
    </submittedName>
</protein>
<dbReference type="InterPro" id="IPR026444">
    <property type="entry name" value="Secre_tail"/>
</dbReference>
<accession>A0A1V4QFP5</accession>
<comment type="caution">
    <text evidence="1">The sequence shown here is derived from an EMBL/GenBank/DDBJ whole genome shotgun (WGS) entry which is preliminary data.</text>
</comment>
<sequence length="596" mass="65594">MKRLLILLVILGTGLYASQRVVVSETFTATWCPYCPGAARGVEENYDRSYDSLVVIGYHPSTSDPFYSSEAAARSSYYGISGYPTIWFDGTISEVGGEHSGTMYPLYRRHLTTRLGVSSPLEINLTCTYDSTSNSGTVQANIQNTSGSSVSGYLFFVIVENDIPYNWQGMTKLDFAMRDMLPSASGESVTIPASDTIIRSTNFTINSAWDEHNCKIVVFVQASNKEIYQGAEIGLFDAQEMTYYDVNLAETSGNGNGFAEPGESMAISAFGKNIRDGVYTGTASVSCSDPYITITSSTPQSVSLGPGDVGNVIDFAFDISAGCPDPHQVQFDLDFGNGDVSSIPFIITTQPGFSDDIESGQGDWTHSGTNDNWHITTHKSNSPTHSWYCGVEGSWQYTNENDAKLVSPYFVVTPDSSLYFYQQYSLETNYDYGYIEVDNGSGWFQILDDVNGTQASWVQASYSLTNYAGKTIRLRFRFISDPGTIQEGWYVDDILVPGYIGIKENKSEASTALRLQVVPNPFVRRTTLVFQAGAEKVLGVDIYDSSGRCIRQFQNITEQVIWDGTDKQGTSVPAGVYFVKLRTGSKQLMEKVVLVR</sequence>
<dbReference type="NCBIfam" id="TIGR04183">
    <property type="entry name" value="Por_Secre_tail"/>
    <property type="match status" value="1"/>
</dbReference>
<organism evidence="1 2">
    <name type="scientific">candidate division WOR-3 bacterium 4484_100</name>
    <dbReference type="NCBI Taxonomy" id="1936077"/>
    <lineage>
        <taxon>Bacteria</taxon>
        <taxon>Bacteria division WOR-3</taxon>
    </lineage>
</organism>
<dbReference type="Proteomes" id="UP000191663">
    <property type="component" value="Unassembled WGS sequence"/>
</dbReference>
<dbReference type="Pfam" id="PF11551">
    <property type="entry name" value="Omp28"/>
    <property type="match status" value="1"/>
</dbReference>
<dbReference type="Gene3D" id="2.60.40.10">
    <property type="entry name" value="Immunoglobulins"/>
    <property type="match status" value="1"/>
</dbReference>
<dbReference type="Gene3D" id="2.60.40.4070">
    <property type="match status" value="1"/>
</dbReference>
<dbReference type="InterPro" id="IPR013783">
    <property type="entry name" value="Ig-like_fold"/>
</dbReference>
<dbReference type="EMBL" id="MUKB01000110">
    <property type="protein sequence ID" value="OPX17546.1"/>
    <property type="molecule type" value="Genomic_DNA"/>
</dbReference>
<evidence type="ECO:0000313" key="2">
    <source>
        <dbReference type="Proteomes" id="UP000191663"/>
    </source>
</evidence>
<dbReference type="Pfam" id="PF20773">
    <property type="entry name" value="InhA-like_MAM"/>
    <property type="match status" value="1"/>
</dbReference>
<evidence type="ECO:0000313" key="1">
    <source>
        <dbReference type="EMBL" id="OPX17546.1"/>
    </source>
</evidence>
<name>A0A1V4QFP5_UNCW3</name>
<dbReference type="Gene3D" id="3.40.30.10">
    <property type="entry name" value="Glutaredoxin"/>
    <property type="match status" value="1"/>
</dbReference>
<dbReference type="NCBIfam" id="NF038128">
    <property type="entry name" value="choice_anch_J"/>
    <property type="match status" value="1"/>
</dbReference>
<gene>
    <name evidence="1" type="ORF">BXT86_05895</name>
</gene>
<dbReference type="Gene3D" id="2.60.120.200">
    <property type="match status" value="1"/>
</dbReference>